<feature type="binding site" evidence="5">
    <location>
        <position position="211"/>
    </location>
    <ligand>
        <name>3-dehydroquinate</name>
        <dbReference type="ChEBI" id="CHEBI:32364"/>
    </ligand>
</feature>
<dbReference type="SUPFAM" id="SSF51569">
    <property type="entry name" value="Aldolase"/>
    <property type="match status" value="1"/>
</dbReference>
<name>A0A399J6E8_9MICC</name>
<organism evidence="6 7">
    <name type="scientific">Galactobacter valiniphilus</name>
    <dbReference type="NCBI Taxonomy" id="2676122"/>
    <lineage>
        <taxon>Bacteria</taxon>
        <taxon>Bacillati</taxon>
        <taxon>Actinomycetota</taxon>
        <taxon>Actinomycetes</taxon>
        <taxon>Micrococcales</taxon>
        <taxon>Micrococcaceae</taxon>
        <taxon>Galactobacter</taxon>
    </lineage>
</organism>
<dbReference type="GO" id="GO:0009073">
    <property type="term" value="P:aromatic amino acid family biosynthetic process"/>
    <property type="evidence" value="ECO:0007669"/>
    <property type="project" value="UniProtKB-KW"/>
</dbReference>
<dbReference type="Pfam" id="PF01487">
    <property type="entry name" value="DHquinase_I"/>
    <property type="match status" value="1"/>
</dbReference>
<dbReference type="Gene3D" id="3.20.20.70">
    <property type="entry name" value="Aldolase class I"/>
    <property type="match status" value="1"/>
</dbReference>
<dbReference type="EMBL" id="QQXK01000049">
    <property type="protein sequence ID" value="RII40904.1"/>
    <property type="molecule type" value="Genomic_DNA"/>
</dbReference>
<dbReference type="Proteomes" id="UP000265419">
    <property type="component" value="Unassembled WGS sequence"/>
</dbReference>
<feature type="binding site" evidence="5">
    <location>
        <begin position="49"/>
        <end position="51"/>
    </location>
    <ligand>
        <name>3-dehydroquinate</name>
        <dbReference type="ChEBI" id="CHEBI:32364"/>
    </ligand>
</feature>
<evidence type="ECO:0000313" key="7">
    <source>
        <dbReference type="Proteomes" id="UP000265419"/>
    </source>
</evidence>
<evidence type="ECO:0000256" key="2">
    <source>
        <dbReference type="ARBA" id="ARBA00023141"/>
    </source>
</evidence>
<feature type="active site" description="Schiff-base intermediate with substrate" evidence="5">
    <location>
        <position position="169"/>
    </location>
</feature>
<evidence type="ECO:0000256" key="3">
    <source>
        <dbReference type="ARBA" id="ARBA00023239"/>
    </source>
</evidence>
<proteinExistence type="inferred from homology"/>
<feature type="binding site" evidence="5">
    <location>
        <position position="81"/>
    </location>
    <ligand>
        <name>3-dehydroquinate</name>
        <dbReference type="ChEBI" id="CHEBI:32364"/>
    </ligand>
</feature>
<dbReference type="UniPathway" id="UPA00053">
    <property type="reaction ID" value="UER00086"/>
</dbReference>
<comment type="subunit">
    <text evidence="5">Homodimer.</text>
</comment>
<reference evidence="6 7" key="1">
    <citation type="submission" date="2018-07" db="EMBL/GenBank/DDBJ databases">
        <title>Arthrobacter sp. nov., isolated from raw cow's milk with high bacterial count.</title>
        <authorList>
            <person name="Hahne J."/>
            <person name="Isele D."/>
            <person name="Lipski A."/>
        </authorList>
    </citation>
    <scope>NUCLEOTIDE SEQUENCE [LARGE SCALE GENOMIC DNA]</scope>
    <source>
        <strain evidence="6 7">JZ R-35</strain>
    </source>
</reference>
<feature type="binding site" evidence="5">
    <location>
        <position position="234"/>
    </location>
    <ligand>
        <name>3-dehydroquinate</name>
        <dbReference type="ChEBI" id="CHEBI:32364"/>
    </ligand>
</feature>
<comment type="pathway">
    <text evidence="5">Metabolic intermediate biosynthesis; chorismate biosynthesis; chorismate from D-erythrose 4-phosphate and phosphoenolpyruvate: step 3/7.</text>
</comment>
<evidence type="ECO:0000313" key="6">
    <source>
        <dbReference type="EMBL" id="RII40904.1"/>
    </source>
</evidence>
<keyword evidence="7" id="KW-1185">Reference proteome</keyword>
<keyword evidence="2 5" id="KW-0057">Aromatic amino acid biosynthesis</keyword>
<sequence length="250" mass="25452">MSTTSSVRLHTTVLGEGRTKIIVPLMPGASSEVPAALAALEGQPVDIIEWRVDHVADPELAVGVGVALRTSTSLPILLTYRTDREGGLGTLPDDGYAELVARLLRLELADAVDVEYSRSAVAVASLLDAAQAAGVPVVASFHDFHTTPAREALLGHLRAQDELGADVLKIAVTPRSSVDVAELLGASAAASAEFGKPLIAISMGGLGLVSRVAGSVFGSCATFATVGAASAPGQVPAAELAPLLGVFDAE</sequence>
<gene>
    <name evidence="5 6" type="primary">aroD</name>
    <name evidence="6" type="ORF">DWB68_15460</name>
</gene>
<dbReference type="FunFam" id="3.20.20.70:FF:000047">
    <property type="entry name" value="3-dehydroquinate dehydratase"/>
    <property type="match status" value="1"/>
</dbReference>
<dbReference type="GO" id="GO:0003855">
    <property type="term" value="F:3-dehydroquinate dehydratase activity"/>
    <property type="evidence" value="ECO:0007669"/>
    <property type="project" value="UniProtKB-UniRule"/>
</dbReference>
<dbReference type="NCBIfam" id="TIGR01093">
    <property type="entry name" value="aroD"/>
    <property type="match status" value="1"/>
</dbReference>
<dbReference type="GO" id="GO:0046279">
    <property type="term" value="P:3,4-dihydroxybenzoate biosynthetic process"/>
    <property type="evidence" value="ECO:0007669"/>
    <property type="project" value="UniProtKB-ARBA"/>
</dbReference>
<dbReference type="GO" id="GO:0008652">
    <property type="term" value="P:amino acid biosynthetic process"/>
    <property type="evidence" value="ECO:0007669"/>
    <property type="project" value="UniProtKB-KW"/>
</dbReference>
<dbReference type="PANTHER" id="PTHR43699:SF1">
    <property type="entry name" value="3-DEHYDROQUINATE DEHYDRATASE"/>
    <property type="match status" value="1"/>
</dbReference>
<evidence type="ECO:0000256" key="5">
    <source>
        <dbReference type="HAMAP-Rule" id="MF_00214"/>
    </source>
</evidence>
<comment type="function">
    <text evidence="5">Involved in the third step of the chorismate pathway, which leads to the biosynthesis of aromatic amino acids. Catalyzes the cis-dehydration of 3-dehydroquinate (DHQ) and introduces the first double bond of the aromatic ring to yield 3-dehydroshikimate.</text>
</comment>
<dbReference type="GO" id="GO:0009423">
    <property type="term" value="P:chorismate biosynthetic process"/>
    <property type="evidence" value="ECO:0007669"/>
    <property type="project" value="UniProtKB-UniRule"/>
</dbReference>
<comment type="caution">
    <text evidence="5">Lacks conserved residue(s) required for the propagation of feature annotation.</text>
</comment>
<dbReference type="InterPro" id="IPR001381">
    <property type="entry name" value="DHquinase_I"/>
</dbReference>
<comment type="catalytic activity">
    <reaction evidence="1 5">
        <text>3-dehydroquinate = 3-dehydroshikimate + H2O</text>
        <dbReference type="Rhea" id="RHEA:21096"/>
        <dbReference type="ChEBI" id="CHEBI:15377"/>
        <dbReference type="ChEBI" id="CHEBI:16630"/>
        <dbReference type="ChEBI" id="CHEBI:32364"/>
        <dbReference type="EC" id="4.2.1.10"/>
    </reaction>
</comment>
<feature type="binding site" evidence="5">
    <location>
        <position position="230"/>
    </location>
    <ligand>
        <name>3-dehydroquinate</name>
        <dbReference type="ChEBI" id="CHEBI:32364"/>
    </ligand>
</feature>
<accession>A0A399J6E8</accession>
<evidence type="ECO:0000256" key="4">
    <source>
        <dbReference type="ARBA" id="ARBA00023270"/>
    </source>
</evidence>
<dbReference type="CDD" id="cd00502">
    <property type="entry name" value="DHQase_I"/>
    <property type="match status" value="1"/>
</dbReference>
<dbReference type="PANTHER" id="PTHR43699">
    <property type="entry name" value="3-DEHYDROQUINATE DEHYDRATASE"/>
    <property type="match status" value="1"/>
</dbReference>
<dbReference type="InterPro" id="IPR013785">
    <property type="entry name" value="Aldolase_TIM"/>
</dbReference>
<feature type="active site" description="Proton donor/acceptor" evidence="5">
    <location>
        <position position="142"/>
    </location>
</feature>
<keyword evidence="5" id="KW-0028">Amino-acid biosynthesis</keyword>
<dbReference type="HAMAP" id="MF_00214">
    <property type="entry name" value="AroD"/>
    <property type="match status" value="1"/>
</dbReference>
<dbReference type="AlphaFoldDB" id="A0A399J6E8"/>
<keyword evidence="3 5" id="KW-0456">Lyase</keyword>
<comment type="similarity">
    <text evidence="5">Belongs to the type-I 3-dehydroquinase family.</text>
</comment>
<comment type="caution">
    <text evidence="6">The sequence shown here is derived from an EMBL/GenBank/DDBJ whole genome shotgun (WGS) entry which is preliminary data.</text>
</comment>
<dbReference type="InterPro" id="IPR050146">
    <property type="entry name" value="Type-I_3-dehydroquinase"/>
</dbReference>
<protein>
    <recommendedName>
        <fullName evidence="5">3-dehydroquinate dehydratase</fullName>
        <shortName evidence="5">3-dehydroquinase</shortName>
        <ecNumber evidence="5">4.2.1.10</ecNumber>
    </recommendedName>
    <alternativeName>
        <fullName evidence="5">Type I DHQase</fullName>
    </alternativeName>
    <alternativeName>
        <fullName evidence="5">Type I dehydroquinase</fullName>
        <shortName evidence="5">DHQ1</shortName>
    </alternativeName>
</protein>
<keyword evidence="4 5" id="KW-0704">Schiff base</keyword>
<dbReference type="EC" id="4.2.1.10" evidence="5"/>
<dbReference type="RefSeq" id="WP_119426014.1">
    <property type="nucleotide sequence ID" value="NZ_QQXK01000049.1"/>
</dbReference>
<evidence type="ECO:0000256" key="1">
    <source>
        <dbReference type="ARBA" id="ARBA00001864"/>
    </source>
</evidence>